<evidence type="ECO:0000256" key="2">
    <source>
        <dbReference type="SAM" id="MobiDB-lite"/>
    </source>
</evidence>
<comment type="subcellular location">
    <subcellularLocation>
        <location evidence="1">Nucleus</location>
    </subcellularLocation>
</comment>
<feature type="domain" description="MADF" evidence="3">
    <location>
        <begin position="161"/>
        <end position="246"/>
    </location>
</feature>
<dbReference type="GO" id="GO:0005667">
    <property type="term" value="C:transcription regulator complex"/>
    <property type="evidence" value="ECO:0007669"/>
    <property type="project" value="TreeGrafter"/>
</dbReference>
<name>A0A4C1TV15_EUMVA</name>
<gene>
    <name evidence="5" type="ORF">EVAR_7858_1</name>
</gene>
<dbReference type="GO" id="GO:0003677">
    <property type="term" value="F:DNA binding"/>
    <property type="evidence" value="ECO:0007669"/>
    <property type="project" value="InterPro"/>
</dbReference>
<keyword evidence="1" id="KW-0539">Nucleus</keyword>
<dbReference type="GO" id="GO:0006357">
    <property type="term" value="P:regulation of transcription by RNA polymerase II"/>
    <property type="evidence" value="ECO:0007669"/>
    <property type="project" value="TreeGrafter"/>
</dbReference>
<feature type="compositionally biased region" description="Low complexity" evidence="2">
    <location>
        <begin position="111"/>
        <end position="137"/>
    </location>
</feature>
<dbReference type="InterPro" id="IPR039353">
    <property type="entry name" value="TF_Adf1"/>
</dbReference>
<organism evidence="5 6">
    <name type="scientific">Eumeta variegata</name>
    <name type="common">Bagworm moth</name>
    <name type="synonym">Eumeta japonica</name>
    <dbReference type="NCBI Taxonomy" id="151549"/>
    <lineage>
        <taxon>Eukaryota</taxon>
        <taxon>Metazoa</taxon>
        <taxon>Ecdysozoa</taxon>
        <taxon>Arthropoda</taxon>
        <taxon>Hexapoda</taxon>
        <taxon>Insecta</taxon>
        <taxon>Pterygota</taxon>
        <taxon>Neoptera</taxon>
        <taxon>Endopterygota</taxon>
        <taxon>Lepidoptera</taxon>
        <taxon>Glossata</taxon>
        <taxon>Ditrysia</taxon>
        <taxon>Tineoidea</taxon>
        <taxon>Psychidae</taxon>
        <taxon>Oiketicinae</taxon>
        <taxon>Eumeta</taxon>
    </lineage>
</organism>
<dbReference type="InterPro" id="IPR006578">
    <property type="entry name" value="MADF-dom"/>
</dbReference>
<dbReference type="PROSITE" id="PS51031">
    <property type="entry name" value="BESS"/>
    <property type="match status" value="1"/>
</dbReference>
<dbReference type="AlphaFoldDB" id="A0A4C1TV15"/>
<reference evidence="5 6" key="1">
    <citation type="journal article" date="2019" name="Commun. Biol.">
        <title>The bagworm genome reveals a unique fibroin gene that provides high tensile strength.</title>
        <authorList>
            <person name="Kono N."/>
            <person name="Nakamura H."/>
            <person name="Ohtoshi R."/>
            <person name="Tomita M."/>
            <person name="Numata K."/>
            <person name="Arakawa K."/>
        </authorList>
    </citation>
    <scope>NUCLEOTIDE SEQUENCE [LARGE SCALE GENOMIC DNA]</scope>
</reference>
<dbReference type="Pfam" id="PF10545">
    <property type="entry name" value="MADF_DNA_bdg"/>
    <property type="match status" value="1"/>
</dbReference>
<evidence type="ECO:0000259" key="3">
    <source>
        <dbReference type="PROSITE" id="PS51029"/>
    </source>
</evidence>
<feature type="domain" description="BESS" evidence="4">
    <location>
        <begin position="344"/>
        <end position="383"/>
    </location>
</feature>
<dbReference type="InterPro" id="IPR036397">
    <property type="entry name" value="RNaseH_sf"/>
</dbReference>
<dbReference type="Gene3D" id="3.30.420.10">
    <property type="entry name" value="Ribonuclease H-like superfamily/Ribonuclease H"/>
    <property type="match status" value="1"/>
</dbReference>
<accession>A0A4C1TV15</accession>
<sequence length="481" mass="53735">MKSGREGFPIRSLSLLKFDVATISNLYCQQLMRLKRKLEKEWPESINSKDVVFHRDNVRPHTSLIIQQILREGTAPPIDGREAGAGRPLRRRASIILFLLNYAHCSGRGTRSRGAGAAPAAGGAAPRQSPAGAAPAPSDRRRCMSTFCGHVMRDDPEFNIKFIELVEKNPSLYDNTRPDHGNRNKQNKIWADIGKKLNENAYNCKERWKNIRGRYVKQLNKFTPSGPAKKPYYLAEYLQFLDAFVKSRIPTGNLQSTSHPEKEGQTIKQELTDGECSTLSESSEYSNTVSEVNAEATNIVATQSRTYTTRKRRKRKATVEDLNGATVQYPEGKKKCQQSFQSTTDPDMAFLQSVLPDMKNMNEMQKRNFKVAVLNIAGQILNQPVTLPPTGITIERADDVAPVLPYRLLLLADCSAGRWLSFARRQLPLSSISIVHAAACALDSSGHRRAGASRLRLAFAAPVPRLQWALPPKNAAFVMRF</sequence>
<dbReference type="PANTHER" id="PTHR12243">
    <property type="entry name" value="MADF DOMAIN TRANSCRIPTION FACTOR"/>
    <property type="match status" value="1"/>
</dbReference>
<dbReference type="Pfam" id="PF02944">
    <property type="entry name" value="BESS"/>
    <property type="match status" value="1"/>
</dbReference>
<dbReference type="SMART" id="SM00595">
    <property type="entry name" value="MADF"/>
    <property type="match status" value="1"/>
</dbReference>
<keyword evidence="6" id="KW-1185">Reference proteome</keyword>
<comment type="caution">
    <text evidence="5">The sequence shown here is derived from an EMBL/GenBank/DDBJ whole genome shotgun (WGS) entry which is preliminary data.</text>
</comment>
<feature type="region of interest" description="Disordered" evidence="2">
    <location>
        <begin position="111"/>
        <end position="140"/>
    </location>
</feature>
<dbReference type="Proteomes" id="UP000299102">
    <property type="component" value="Unassembled WGS sequence"/>
</dbReference>
<dbReference type="EMBL" id="BGZK01000091">
    <property type="protein sequence ID" value="GBP17865.1"/>
    <property type="molecule type" value="Genomic_DNA"/>
</dbReference>
<evidence type="ECO:0000313" key="6">
    <source>
        <dbReference type="Proteomes" id="UP000299102"/>
    </source>
</evidence>
<dbReference type="PANTHER" id="PTHR12243:SF60">
    <property type="entry name" value="SI:CH211-15D5.12-RELATED"/>
    <property type="match status" value="1"/>
</dbReference>
<evidence type="ECO:0008006" key="7">
    <source>
        <dbReference type="Google" id="ProtNLM"/>
    </source>
</evidence>
<evidence type="ECO:0000313" key="5">
    <source>
        <dbReference type="EMBL" id="GBP17865.1"/>
    </source>
</evidence>
<dbReference type="GO" id="GO:0005634">
    <property type="term" value="C:nucleus"/>
    <property type="evidence" value="ECO:0007669"/>
    <property type="project" value="UniProtKB-SubCell"/>
</dbReference>
<protein>
    <recommendedName>
        <fullName evidence="7">MADF domain-containing protein</fullName>
    </recommendedName>
</protein>
<dbReference type="OrthoDB" id="5984255at2759"/>
<evidence type="ECO:0000256" key="1">
    <source>
        <dbReference type="PROSITE-ProRule" id="PRU00371"/>
    </source>
</evidence>
<proteinExistence type="predicted"/>
<evidence type="ECO:0000259" key="4">
    <source>
        <dbReference type="PROSITE" id="PS51031"/>
    </source>
</evidence>
<dbReference type="InterPro" id="IPR004210">
    <property type="entry name" value="BESS_motif"/>
</dbReference>
<dbReference type="PROSITE" id="PS51029">
    <property type="entry name" value="MADF"/>
    <property type="match status" value="1"/>
</dbReference>